<accession>A0A378YTY3</accession>
<dbReference type="PANTHER" id="PTHR39330">
    <property type="entry name" value="ETHANOLAMINE AMMONIA-LYASE LIGHT CHAIN"/>
    <property type="match status" value="1"/>
</dbReference>
<evidence type="ECO:0000256" key="2">
    <source>
        <dbReference type="ARBA" id="ARBA00023239"/>
    </source>
</evidence>
<dbReference type="GO" id="GO:0006520">
    <property type="term" value="P:amino acid metabolic process"/>
    <property type="evidence" value="ECO:0007669"/>
    <property type="project" value="InterPro"/>
</dbReference>
<name>A0A378YTY3_9NOCA</name>
<comment type="function">
    <text evidence="5">Catalyzes the deamination of various vicinal amino-alcohols to oxo compounds. Allows this organism to utilize ethanolamine as the sole source of nitrogen and carbon in the presence of external vitamin B12.</text>
</comment>
<comment type="subcellular location">
    <subcellularLocation>
        <location evidence="5">Bacterial microcompartment</location>
    </subcellularLocation>
</comment>
<evidence type="ECO:0000313" key="7">
    <source>
        <dbReference type="Proteomes" id="UP000255467"/>
    </source>
</evidence>
<feature type="binding site" evidence="5">
    <location>
        <position position="264"/>
    </location>
    <ligand>
        <name>adenosylcob(III)alamin</name>
        <dbReference type="ChEBI" id="CHEBI:18408"/>
    </ligand>
</feature>
<evidence type="ECO:0000256" key="5">
    <source>
        <dbReference type="HAMAP-Rule" id="MF_00601"/>
    </source>
</evidence>
<protein>
    <recommendedName>
        <fullName evidence="5">Ethanolamine ammonia-lyase small subunit</fullName>
        <shortName evidence="5">EAL small subunit</shortName>
        <ecNumber evidence="5">4.3.1.7</ecNumber>
    </recommendedName>
</protein>
<evidence type="ECO:0000313" key="6">
    <source>
        <dbReference type="EMBL" id="SUA80213.1"/>
    </source>
</evidence>
<dbReference type="Gene3D" id="1.10.30.40">
    <property type="entry name" value="Ethanolamine ammonia-lyase light chain (EutC), N-terminal domain"/>
    <property type="match status" value="1"/>
</dbReference>
<evidence type="ECO:0000256" key="1">
    <source>
        <dbReference type="ARBA" id="ARBA00022628"/>
    </source>
</evidence>
<dbReference type="Pfam" id="PF05985">
    <property type="entry name" value="EutC"/>
    <property type="match status" value="2"/>
</dbReference>
<sequence>MRPVRGDSLRTDTARTGTSEEFWAELRRTTQARIGLGRTGDALPTERVLDFRAAHAAARDAVHTPLAVDDLAARVAELGLGRPTHVRSRAADRSEYLRRPDLGRLPAIAAGAIERTRTSAPEAAAYAIEPHSVASNATASSVTATDAPGTARTPSVRAVVGEALSPSAGGRTGPGIEMDPSSHVGQRVSASPGTGADIGFVLADGLSPRALAEHGVPMLRALVAVLGERYTLAPPVIATQARVALGDHIGESLGVATVLVLIGERPGLSVADSLGIYLTHLPRPGRADSERNCISNIHPPEGLGYERAARVAAGLVEGARRLGRSGVDLKDTSVSALVPGVDALVLEAGGAQV</sequence>
<dbReference type="Proteomes" id="UP000255467">
    <property type="component" value="Unassembled WGS sequence"/>
</dbReference>
<dbReference type="InterPro" id="IPR009246">
    <property type="entry name" value="EutC"/>
</dbReference>
<gene>
    <name evidence="6" type="primary">eutC_1</name>
    <name evidence="5" type="synonym">eutC</name>
    <name evidence="6" type="ORF">NCTC1934_04165</name>
</gene>
<dbReference type="EC" id="4.3.1.7" evidence="5"/>
<dbReference type="UniPathway" id="UPA00560"/>
<dbReference type="HAMAP" id="MF_00601">
    <property type="entry name" value="EutC"/>
    <property type="match status" value="1"/>
</dbReference>
<dbReference type="InterPro" id="IPR042251">
    <property type="entry name" value="EutC_C"/>
</dbReference>
<dbReference type="GO" id="GO:0031419">
    <property type="term" value="F:cobalamin binding"/>
    <property type="evidence" value="ECO:0007669"/>
    <property type="project" value="UniProtKB-UniRule"/>
</dbReference>
<dbReference type="GO" id="GO:0008851">
    <property type="term" value="F:ethanolamine ammonia-lyase activity"/>
    <property type="evidence" value="ECO:0007669"/>
    <property type="project" value="UniProtKB-UniRule"/>
</dbReference>
<feature type="binding site" evidence="5">
    <location>
        <position position="293"/>
    </location>
    <ligand>
        <name>adenosylcob(III)alamin</name>
        <dbReference type="ChEBI" id="CHEBI:18408"/>
    </ligand>
</feature>
<reference evidence="6 7" key="1">
    <citation type="submission" date="2018-06" db="EMBL/GenBank/DDBJ databases">
        <authorList>
            <consortium name="Pathogen Informatics"/>
            <person name="Doyle S."/>
        </authorList>
    </citation>
    <scope>NUCLEOTIDE SEQUENCE [LARGE SCALE GENOMIC DNA]</scope>
    <source>
        <strain evidence="6 7">NCTC1934</strain>
    </source>
</reference>
<dbReference type="GO" id="GO:0009350">
    <property type="term" value="C:ethanolamine ammonia-lyase complex"/>
    <property type="evidence" value="ECO:0007669"/>
    <property type="project" value="UniProtKB-UniRule"/>
</dbReference>
<proteinExistence type="inferred from homology"/>
<keyword evidence="1 5" id="KW-0846">Cobalamin</keyword>
<dbReference type="STRING" id="1406858.GCA_000710895_06260"/>
<comment type="subunit">
    <text evidence="5">The basic unit is a heterodimer which dimerizes to form tetramers. The heterotetramers trimerize; 6 large subunits form a core ring with 6 small subunits projecting outwards.</text>
</comment>
<dbReference type="Gene3D" id="3.40.50.11240">
    <property type="entry name" value="Ethanolamine ammonia-lyase light chain (EutC)"/>
    <property type="match status" value="1"/>
</dbReference>
<dbReference type="GO" id="GO:0031471">
    <property type="term" value="C:ethanolamine degradation polyhedral organelle"/>
    <property type="evidence" value="ECO:0007669"/>
    <property type="project" value="UniProtKB-UniRule"/>
</dbReference>
<evidence type="ECO:0000256" key="4">
    <source>
        <dbReference type="ARBA" id="ARBA00024446"/>
    </source>
</evidence>
<keyword evidence="3 5" id="KW-0170">Cobalt</keyword>
<feature type="binding site" evidence="5">
    <location>
        <position position="243"/>
    </location>
    <ligand>
        <name>adenosylcob(III)alamin</name>
        <dbReference type="ChEBI" id="CHEBI:18408"/>
    </ligand>
</feature>
<evidence type="ECO:0000256" key="3">
    <source>
        <dbReference type="ARBA" id="ARBA00023285"/>
    </source>
</evidence>
<comment type="pathway">
    <text evidence="5">Amine and polyamine degradation; ethanolamine degradation.</text>
</comment>
<organism evidence="6 7">
    <name type="scientific">Nocardia otitidiscaviarum</name>
    <dbReference type="NCBI Taxonomy" id="1823"/>
    <lineage>
        <taxon>Bacteria</taxon>
        <taxon>Bacillati</taxon>
        <taxon>Actinomycetota</taxon>
        <taxon>Actinomycetes</taxon>
        <taxon>Mycobacteriales</taxon>
        <taxon>Nocardiaceae</taxon>
        <taxon>Nocardia</taxon>
    </lineage>
</organism>
<comment type="catalytic activity">
    <reaction evidence="5">
        <text>ethanolamine = acetaldehyde + NH4(+)</text>
        <dbReference type="Rhea" id="RHEA:15313"/>
        <dbReference type="ChEBI" id="CHEBI:15343"/>
        <dbReference type="ChEBI" id="CHEBI:28938"/>
        <dbReference type="ChEBI" id="CHEBI:57603"/>
        <dbReference type="EC" id="4.3.1.7"/>
    </reaction>
</comment>
<dbReference type="PANTHER" id="PTHR39330:SF1">
    <property type="entry name" value="ETHANOLAMINE AMMONIA-LYASE SMALL SUBUNIT"/>
    <property type="match status" value="1"/>
</dbReference>
<comment type="similarity">
    <text evidence="5">Belongs to the EutC family.</text>
</comment>
<dbReference type="GO" id="GO:0046336">
    <property type="term" value="P:ethanolamine catabolic process"/>
    <property type="evidence" value="ECO:0007669"/>
    <property type="project" value="UniProtKB-UniRule"/>
</dbReference>
<keyword evidence="4 5" id="KW-1283">Bacterial microcompartment</keyword>
<comment type="cofactor">
    <cofactor evidence="5">
        <name>adenosylcob(III)alamin</name>
        <dbReference type="ChEBI" id="CHEBI:18408"/>
    </cofactor>
    <text evidence="5">Binds between the large and small subunits.</text>
</comment>
<dbReference type="AlphaFoldDB" id="A0A378YTY3"/>
<dbReference type="EMBL" id="UGRY01000002">
    <property type="protein sequence ID" value="SUA80213.1"/>
    <property type="molecule type" value="Genomic_DNA"/>
</dbReference>
<dbReference type="InterPro" id="IPR042255">
    <property type="entry name" value="EutC_N"/>
</dbReference>
<keyword evidence="2 5" id="KW-0456">Lyase</keyword>
<keyword evidence="7" id="KW-1185">Reference proteome</keyword>